<evidence type="ECO:0000256" key="5">
    <source>
        <dbReference type="ARBA" id="ARBA00022906"/>
    </source>
</evidence>
<evidence type="ECO:0000256" key="3">
    <source>
        <dbReference type="ARBA" id="ARBA00022448"/>
    </source>
</evidence>
<dbReference type="EMBL" id="JAACJS010000004">
    <property type="protein sequence ID" value="NCI49224.1"/>
    <property type="molecule type" value="Genomic_DNA"/>
</dbReference>
<dbReference type="Gene3D" id="3.30.70.1350">
    <property type="entry name" value="Cation efflux protein, cytoplasmic domain"/>
    <property type="match status" value="1"/>
</dbReference>
<proteinExistence type="inferred from homology"/>
<keyword evidence="7" id="KW-0406">Ion transport</keyword>
<keyword evidence="13" id="KW-1185">Reference proteome</keyword>
<sequence length="300" mass="33071">MAQDIVALSAGGKHNRSLKTVFIITFVYFVIEVVVGFMSNSLALLSDAAHMLTDVGGQGLALFAIWMSSRPRNAWKTYGYYRTEIFSALLNAVVLLFISGYILYEAWQRFSNPPAVAGIPMLVVAFCGLIINLISMKILRSGSRESINIKGAFLEVVSDMLSSVGVIIAGCIILATGWLYIDPIMSAAIGLFILPRTYNLLKESVNILLEAVPKDIDYNAVNNLFTAKPGVISIHDLHIWTLTSGMYALSVHVIMEPETSLEEASEISRSLKELLATRFKINHTTIEIHIDKTEDVLNNI</sequence>
<dbReference type="Pfam" id="PF16916">
    <property type="entry name" value="ZT_dimer"/>
    <property type="match status" value="1"/>
</dbReference>
<evidence type="ECO:0000256" key="2">
    <source>
        <dbReference type="ARBA" id="ARBA00008873"/>
    </source>
</evidence>
<comment type="caution">
    <text evidence="12">The sequence shown here is derived from an EMBL/GenBank/DDBJ whole genome shotgun (WGS) entry which is preliminary data.</text>
</comment>
<evidence type="ECO:0000259" key="10">
    <source>
        <dbReference type="Pfam" id="PF01545"/>
    </source>
</evidence>
<evidence type="ECO:0000313" key="13">
    <source>
        <dbReference type="Proteomes" id="UP000753802"/>
    </source>
</evidence>
<dbReference type="NCBIfam" id="TIGR01297">
    <property type="entry name" value="CDF"/>
    <property type="match status" value="1"/>
</dbReference>
<feature type="transmembrane region" description="Helical" evidence="9">
    <location>
        <begin position="116"/>
        <end position="139"/>
    </location>
</feature>
<keyword evidence="5" id="KW-0864">Zinc transport</keyword>
<organism evidence="12 13">
    <name type="scientific">Sediminibacterium roseum</name>
    <dbReference type="NCBI Taxonomy" id="1978412"/>
    <lineage>
        <taxon>Bacteria</taxon>
        <taxon>Pseudomonadati</taxon>
        <taxon>Bacteroidota</taxon>
        <taxon>Chitinophagia</taxon>
        <taxon>Chitinophagales</taxon>
        <taxon>Chitinophagaceae</taxon>
        <taxon>Sediminibacterium</taxon>
    </lineage>
</organism>
<name>A0ABW9ZQM6_9BACT</name>
<protein>
    <submittedName>
        <fullName evidence="12">Cation transporter</fullName>
    </submittedName>
</protein>
<dbReference type="SUPFAM" id="SSF161111">
    <property type="entry name" value="Cation efflux protein transmembrane domain-like"/>
    <property type="match status" value="1"/>
</dbReference>
<evidence type="ECO:0000256" key="8">
    <source>
        <dbReference type="ARBA" id="ARBA00023136"/>
    </source>
</evidence>
<evidence type="ECO:0000256" key="6">
    <source>
        <dbReference type="ARBA" id="ARBA00022989"/>
    </source>
</evidence>
<keyword evidence="8 9" id="KW-0472">Membrane</keyword>
<dbReference type="InterPro" id="IPR027470">
    <property type="entry name" value="Cation_efflux_CTD"/>
</dbReference>
<dbReference type="RefSeq" id="WP_161817554.1">
    <property type="nucleotide sequence ID" value="NZ_JAACJS010000004.1"/>
</dbReference>
<comment type="similarity">
    <text evidence="2">Belongs to the cation diffusion facilitator (CDF) transporter (TC 2.A.4) family. SLC30A subfamily.</text>
</comment>
<dbReference type="InterPro" id="IPR027469">
    <property type="entry name" value="Cation_efflux_TMD_sf"/>
</dbReference>
<dbReference type="Gene3D" id="1.20.1510.10">
    <property type="entry name" value="Cation efflux protein transmembrane domain"/>
    <property type="match status" value="1"/>
</dbReference>
<dbReference type="InterPro" id="IPR002524">
    <property type="entry name" value="Cation_efflux"/>
</dbReference>
<feature type="domain" description="Cation efflux protein cytoplasmic" evidence="11">
    <location>
        <begin position="213"/>
        <end position="288"/>
    </location>
</feature>
<dbReference type="Pfam" id="PF01545">
    <property type="entry name" value="Cation_efflux"/>
    <property type="match status" value="1"/>
</dbReference>
<feature type="transmembrane region" description="Helical" evidence="9">
    <location>
        <begin position="86"/>
        <end position="104"/>
    </location>
</feature>
<evidence type="ECO:0000259" key="11">
    <source>
        <dbReference type="Pfam" id="PF16916"/>
    </source>
</evidence>
<dbReference type="InterPro" id="IPR036837">
    <property type="entry name" value="Cation_efflux_CTD_sf"/>
</dbReference>
<dbReference type="PANTHER" id="PTHR11562">
    <property type="entry name" value="CATION EFFLUX PROTEIN/ ZINC TRANSPORTER"/>
    <property type="match status" value="1"/>
</dbReference>
<evidence type="ECO:0000256" key="7">
    <source>
        <dbReference type="ARBA" id="ARBA00023065"/>
    </source>
</evidence>
<keyword evidence="3" id="KW-0813">Transport</keyword>
<evidence type="ECO:0000256" key="9">
    <source>
        <dbReference type="SAM" id="Phobius"/>
    </source>
</evidence>
<feature type="transmembrane region" description="Helical" evidence="9">
    <location>
        <begin position="21"/>
        <end position="42"/>
    </location>
</feature>
<keyword evidence="6 9" id="KW-1133">Transmembrane helix</keyword>
<reference evidence="12 13" key="1">
    <citation type="submission" date="2020-01" db="EMBL/GenBank/DDBJ databases">
        <title>Genome analysis.</title>
        <authorList>
            <person name="Wu S."/>
            <person name="Wang G."/>
        </authorList>
    </citation>
    <scope>NUCLEOTIDE SEQUENCE [LARGE SCALE GENOMIC DNA]</scope>
    <source>
        <strain evidence="12 13">SYL130</strain>
    </source>
</reference>
<comment type="subcellular location">
    <subcellularLocation>
        <location evidence="1">Membrane</location>
        <topology evidence="1">Multi-pass membrane protein</topology>
    </subcellularLocation>
</comment>
<dbReference type="Proteomes" id="UP000753802">
    <property type="component" value="Unassembled WGS sequence"/>
</dbReference>
<keyword evidence="5" id="KW-0862">Zinc</keyword>
<dbReference type="InterPro" id="IPR050681">
    <property type="entry name" value="CDF/SLC30A"/>
</dbReference>
<dbReference type="PANTHER" id="PTHR11562:SF17">
    <property type="entry name" value="RE54080P-RELATED"/>
    <property type="match status" value="1"/>
</dbReference>
<dbReference type="SUPFAM" id="SSF160240">
    <property type="entry name" value="Cation efflux protein cytoplasmic domain-like"/>
    <property type="match status" value="1"/>
</dbReference>
<gene>
    <name evidence="12" type="ORF">GWC95_04765</name>
</gene>
<evidence type="ECO:0000313" key="12">
    <source>
        <dbReference type="EMBL" id="NCI49224.1"/>
    </source>
</evidence>
<evidence type="ECO:0000256" key="1">
    <source>
        <dbReference type="ARBA" id="ARBA00004141"/>
    </source>
</evidence>
<keyword evidence="4 9" id="KW-0812">Transmembrane</keyword>
<feature type="transmembrane region" description="Helical" evidence="9">
    <location>
        <begin position="160"/>
        <end position="181"/>
    </location>
</feature>
<feature type="transmembrane region" description="Helical" evidence="9">
    <location>
        <begin position="48"/>
        <end position="66"/>
    </location>
</feature>
<evidence type="ECO:0000256" key="4">
    <source>
        <dbReference type="ARBA" id="ARBA00022692"/>
    </source>
</evidence>
<accession>A0ABW9ZQM6</accession>
<dbReference type="InterPro" id="IPR058533">
    <property type="entry name" value="Cation_efflux_TM"/>
</dbReference>
<feature type="domain" description="Cation efflux protein transmembrane" evidence="10">
    <location>
        <begin position="20"/>
        <end position="209"/>
    </location>
</feature>